<evidence type="ECO:0000313" key="1">
    <source>
        <dbReference type="EMBL" id="KAJ9111302.1"/>
    </source>
</evidence>
<sequence>MATSFSTLLSSVHDTINDALMPTSVLVLYPPPGLSAARVARDLAQQQYSPHPLRWLNLQEDPSDSIRSSTPNRPSAPPDVRLSTSAVSQPPHNPQTVFVGQPEKILFSSTAITPGPSTRRLDRNKENLRARKSSRSVTFDLTHDIAAIPIFEASLDDVVEDPTPTAGKIASNRSTGSQHADIEHIQPSKKRKYDSIFVRQDPVLQQSATNGKIVQRKSDAANEGGKASCFSSKLSRSTLPSFAFPDESSQEQTGRKIKLDDVEHTRDPKLLPDAYNMDADDEDSHPVRKTLYRGSSTTTLHRHATHEGSAVRTRPSHSRPTPNTAPASPSRQTHHLVEKDYAVPESPLHDITNFSYAGAVDSQAHSSRSAIQDNKDGRGSHHNPSGEEAISNGPAGTQCETQFSGGSQSWQAATYQTYRPAASGLGGVPLNAVTSTLDQPASFALQHDLPILNISSLSHMSDLRDGGTDADAQHQSSGVNILAVVFEVGELKDIPRRRNENAGMNKGQERHLRLCNIKICQPNTGGYPKMTVIDVSVWGDMADQISNGDYRLVKGDVVWLQNLQFKSAFGGQDCSLQTRSAPASAYRIFYRTYPRIKPITPRAARQTAEEAIDEQLRAIEKMKTEPGIKRALQLASWIAYEWQ</sequence>
<accession>A0ACC2WL69</accession>
<gene>
    <name evidence="1" type="ORF">QFC20_002593</name>
</gene>
<name>A0ACC2WL69_9TREE</name>
<dbReference type="EMBL" id="JASBWS010000019">
    <property type="protein sequence ID" value="KAJ9111302.1"/>
    <property type="molecule type" value="Genomic_DNA"/>
</dbReference>
<comment type="caution">
    <text evidence="1">The sequence shown here is derived from an EMBL/GenBank/DDBJ whole genome shotgun (WGS) entry which is preliminary data.</text>
</comment>
<protein>
    <submittedName>
        <fullName evidence="1">Uncharacterized protein</fullName>
    </submittedName>
</protein>
<evidence type="ECO:0000313" key="2">
    <source>
        <dbReference type="Proteomes" id="UP001230649"/>
    </source>
</evidence>
<organism evidence="1 2">
    <name type="scientific">Naganishia adeliensis</name>
    <dbReference type="NCBI Taxonomy" id="92952"/>
    <lineage>
        <taxon>Eukaryota</taxon>
        <taxon>Fungi</taxon>
        <taxon>Dikarya</taxon>
        <taxon>Basidiomycota</taxon>
        <taxon>Agaricomycotina</taxon>
        <taxon>Tremellomycetes</taxon>
        <taxon>Filobasidiales</taxon>
        <taxon>Filobasidiaceae</taxon>
        <taxon>Naganishia</taxon>
    </lineage>
</organism>
<keyword evidence="2" id="KW-1185">Reference proteome</keyword>
<reference evidence="1" key="1">
    <citation type="submission" date="2023-04" db="EMBL/GenBank/DDBJ databases">
        <title>Draft Genome sequencing of Naganishia species isolated from polar environments using Oxford Nanopore Technology.</title>
        <authorList>
            <person name="Leo P."/>
            <person name="Venkateswaran K."/>
        </authorList>
    </citation>
    <scope>NUCLEOTIDE SEQUENCE</scope>
    <source>
        <strain evidence="1">MNA-CCFEE 5262</strain>
    </source>
</reference>
<proteinExistence type="predicted"/>
<dbReference type="Proteomes" id="UP001230649">
    <property type="component" value="Unassembled WGS sequence"/>
</dbReference>